<dbReference type="EMBL" id="SIXI01000002">
    <property type="protein sequence ID" value="TBO33023.1"/>
    <property type="molecule type" value="Genomic_DNA"/>
</dbReference>
<keyword evidence="2" id="KW-1133">Transmembrane helix</keyword>
<evidence type="ECO:0000256" key="2">
    <source>
        <dbReference type="SAM" id="Phobius"/>
    </source>
</evidence>
<feature type="region of interest" description="Disordered" evidence="1">
    <location>
        <begin position="69"/>
        <end position="111"/>
    </location>
</feature>
<sequence length="111" mass="11781">MWIVAIAWMFVAVLMAIAEATSPIGTVLGAFFTLLLYGIFPVSIVMYILLTPQRRRARLAAVQREAEQAARSAQPAQAVTPAVAEPPSAGPQPDAGGLPTGDPITPERKEP</sequence>
<proteinExistence type="predicted"/>
<keyword evidence="2" id="KW-0812">Transmembrane</keyword>
<dbReference type="OrthoDB" id="8565731at2"/>
<evidence type="ECO:0000313" key="4">
    <source>
        <dbReference type="Proteomes" id="UP000292120"/>
    </source>
</evidence>
<dbReference type="AlphaFoldDB" id="A0A4Q9H150"/>
<keyword evidence="4" id="KW-1185">Reference proteome</keyword>
<comment type="caution">
    <text evidence="3">The sequence shown here is derived from an EMBL/GenBank/DDBJ whole genome shotgun (WGS) entry which is preliminary data.</text>
</comment>
<name>A0A4Q9H150_9BURK</name>
<organism evidence="3 4">
    <name type="scientific">Aquabacterium lacunae</name>
    <dbReference type="NCBI Taxonomy" id="2528630"/>
    <lineage>
        <taxon>Bacteria</taxon>
        <taxon>Pseudomonadati</taxon>
        <taxon>Pseudomonadota</taxon>
        <taxon>Betaproteobacteria</taxon>
        <taxon>Burkholderiales</taxon>
        <taxon>Aquabacterium</taxon>
    </lineage>
</organism>
<evidence type="ECO:0000313" key="3">
    <source>
        <dbReference type="EMBL" id="TBO33023.1"/>
    </source>
</evidence>
<feature type="transmembrane region" description="Helical" evidence="2">
    <location>
        <begin position="30"/>
        <end position="50"/>
    </location>
</feature>
<feature type="compositionally biased region" description="Low complexity" evidence="1">
    <location>
        <begin position="69"/>
        <end position="87"/>
    </location>
</feature>
<evidence type="ECO:0000256" key="1">
    <source>
        <dbReference type="SAM" id="MobiDB-lite"/>
    </source>
</evidence>
<reference evidence="3 4" key="1">
    <citation type="submission" date="2019-02" db="EMBL/GenBank/DDBJ databases">
        <title>Aquabacterium sp. strain KMB7.</title>
        <authorList>
            <person name="Chen W.-M."/>
        </authorList>
    </citation>
    <scope>NUCLEOTIDE SEQUENCE [LARGE SCALE GENOMIC DNA]</scope>
    <source>
        <strain evidence="3 4">KMB7</strain>
    </source>
</reference>
<dbReference type="Proteomes" id="UP000292120">
    <property type="component" value="Unassembled WGS sequence"/>
</dbReference>
<protein>
    <submittedName>
        <fullName evidence="3">Uncharacterized protein</fullName>
    </submittedName>
</protein>
<gene>
    <name evidence="3" type="ORF">EYS42_05610</name>
</gene>
<keyword evidence="2" id="KW-0472">Membrane</keyword>
<accession>A0A4Q9H150</accession>